<evidence type="ECO:0008006" key="9">
    <source>
        <dbReference type="Google" id="ProtNLM"/>
    </source>
</evidence>
<evidence type="ECO:0000256" key="1">
    <source>
        <dbReference type="ARBA" id="ARBA00004127"/>
    </source>
</evidence>
<feature type="transmembrane region" description="Helical" evidence="6">
    <location>
        <begin position="356"/>
        <end position="374"/>
    </location>
</feature>
<organism evidence="7 8">
    <name type="scientific">Streptomyces mashuensis</name>
    <dbReference type="NCBI Taxonomy" id="33904"/>
    <lineage>
        <taxon>Bacteria</taxon>
        <taxon>Bacillati</taxon>
        <taxon>Actinomycetota</taxon>
        <taxon>Actinomycetes</taxon>
        <taxon>Kitasatosporales</taxon>
        <taxon>Streptomycetaceae</taxon>
        <taxon>Streptomyces</taxon>
    </lineage>
</organism>
<dbReference type="RefSeq" id="WP_190127505.1">
    <property type="nucleotide sequence ID" value="NZ_BNBD01000001.1"/>
</dbReference>
<comment type="subcellular location">
    <subcellularLocation>
        <location evidence="1">Endomembrane system</location>
        <topology evidence="1">Multi-pass membrane protein</topology>
    </subcellularLocation>
</comment>
<evidence type="ECO:0000256" key="2">
    <source>
        <dbReference type="ARBA" id="ARBA00022692"/>
    </source>
</evidence>
<evidence type="ECO:0000256" key="5">
    <source>
        <dbReference type="SAM" id="MobiDB-lite"/>
    </source>
</evidence>
<evidence type="ECO:0000256" key="4">
    <source>
        <dbReference type="ARBA" id="ARBA00023136"/>
    </source>
</evidence>
<feature type="transmembrane region" description="Helical" evidence="6">
    <location>
        <begin position="294"/>
        <end position="315"/>
    </location>
</feature>
<proteinExistence type="predicted"/>
<evidence type="ECO:0000313" key="7">
    <source>
        <dbReference type="EMBL" id="GHF25737.1"/>
    </source>
</evidence>
<evidence type="ECO:0000256" key="6">
    <source>
        <dbReference type="SAM" id="Phobius"/>
    </source>
</evidence>
<keyword evidence="3 6" id="KW-1133">Transmembrane helix</keyword>
<accession>A0A919AVY1</accession>
<dbReference type="GO" id="GO:0005384">
    <property type="term" value="F:manganese ion transmembrane transporter activity"/>
    <property type="evidence" value="ECO:0007669"/>
    <property type="project" value="InterPro"/>
</dbReference>
<dbReference type="GO" id="GO:0030026">
    <property type="term" value="P:intracellular manganese ion homeostasis"/>
    <property type="evidence" value="ECO:0007669"/>
    <property type="project" value="InterPro"/>
</dbReference>
<feature type="transmembrane region" description="Helical" evidence="6">
    <location>
        <begin position="191"/>
        <end position="214"/>
    </location>
</feature>
<keyword evidence="8" id="KW-1185">Reference proteome</keyword>
<keyword evidence="2 6" id="KW-0812">Transmembrane</keyword>
<feature type="region of interest" description="Disordered" evidence="5">
    <location>
        <begin position="108"/>
        <end position="141"/>
    </location>
</feature>
<sequence length="378" mass="40279">MPDPAGEQPTAARLRRWRELLRGEREAAALYERLARAETGERREVLRELAAVERRHAAHWEDKLRAAGAEVPPPGRVPWRTRLLGLVADRWSTAAVLPLVERAEKADAGTYDAEPDAAPGMAGEERGHARTLSRLAEGRPDPRAGIARRETWHRGDRSGALRAAVFGVSDGLVSNTALVMGFAGSGSSRTALVLAGVAGLLAGAFSMAAGEYVSMSGQREMYEREIGLESRELEEDPESERDELVLLYRAKGLSRQEARRVADTIMNDRDVALDTLAREELGLDPDALGSPWSAAASSLLTFALGALVVILPYLVTSGTPAFVAAVCLFLVSLCAVGAGIGLLNGRSPWRSAGRQLLVGALAAAVTFGAGRLLGTSVS</sequence>
<gene>
    <name evidence="7" type="ORF">GCM10010218_03040</name>
</gene>
<evidence type="ECO:0000313" key="8">
    <source>
        <dbReference type="Proteomes" id="UP000638313"/>
    </source>
</evidence>
<name>A0A919AVY1_9ACTN</name>
<feature type="transmembrane region" description="Helical" evidence="6">
    <location>
        <begin position="321"/>
        <end position="344"/>
    </location>
</feature>
<dbReference type="PANTHER" id="PTHR31851">
    <property type="entry name" value="FE(2+)/MN(2+) TRANSPORTER PCL1"/>
    <property type="match status" value="1"/>
</dbReference>
<dbReference type="SUPFAM" id="SSF47240">
    <property type="entry name" value="Ferritin-like"/>
    <property type="match status" value="1"/>
</dbReference>
<dbReference type="InterPro" id="IPR008217">
    <property type="entry name" value="Ccc1_fam"/>
</dbReference>
<evidence type="ECO:0000256" key="3">
    <source>
        <dbReference type="ARBA" id="ARBA00022989"/>
    </source>
</evidence>
<reference evidence="7" key="1">
    <citation type="journal article" date="2014" name="Int. J. Syst. Evol. Microbiol.">
        <title>Complete genome sequence of Corynebacterium casei LMG S-19264T (=DSM 44701T), isolated from a smear-ripened cheese.</title>
        <authorList>
            <consortium name="US DOE Joint Genome Institute (JGI-PGF)"/>
            <person name="Walter F."/>
            <person name="Albersmeier A."/>
            <person name="Kalinowski J."/>
            <person name="Ruckert C."/>
        </authorList>
    </citation>
    <scope>NUCLEOTIDE SEQUENCE</scope>
    <source>
        <strain evidence="7">JCM 4059</strain>
    </source>
</reference>
<protein>
    <recommendedName>
        <fullName evidence="9">VIT family protein</fullName>
    </recommendedName>
</protein>
<dbReference type="InterPro" id="IPR009078">
    <property type="entry name" value="Ferritin-like_SF"/>
</dbReference>
<dbReference type="AlphaFoldDB" id="A0A919AVY1"/>
<dbReference type="EMBL" id="BNBD01000001">
    <property type="protein sequence ID" value="GHF25737.1"/>
    <property type="molecule type" value="Genomic_DNA"/>
</dbReference>
<keyword evidence="4 6" id="KW-0472">Membrane</keyword>
<comment type="caution">
    <text evidence="7">The sequence shown here is derived from an EMBL/GenBank/DDBJ whole genome shotgun (WGS) entry which is preliminary data.</text>
</comment>
<dbReference type="Pfam" id="PF01988">
    <property type="entry name" value="VIT1"/>
    <property type="match status" value="1"/>
</dbReference>
<reference evidence="7" key="2">
    <citation type="submission" date="2020-09" db="EMBL/GenBank/DDBJ databases">
        <authorList>
            <person name="Sun Q."/>
            <person name="Ohkuma M."/>
        </authorList>
    </citation>
    <scope>NUCLEOTIDE SEQUENCE</scope>
    <source>
        <strain evidence="7">JCM 4059</strain>
    </source>
</reference>
<dbReference type="GO" id="GO:0012505">
    <property type="term" value="C:endomembrane system"/>
    <property type="evidence" value="ECO:0007669"/>
    <property type="project" value="UniProtKB-SubCell"/>
</dbReference>
<dbReference type="Proteomes" id="UP000638313">
    <property type="component" value="Unassembled WGS sequence"/>
</dbReference>